<reference evidence="2 3" key="1">
    <citation type="submission" date="2024-01" db="EMBL/GenBank/DDBJ databases">
        <title>The genomes of 5 underutilized Papilionoideae crops provide insights into root nodulation and disease resistanc.</title>
        <authorList>
            <person name="Yuan L."/>
        </authorList>
    </citation>
    <scope>NUCLEOTIDE SEQUENCE [LARGE SCALE GENOMIC DNA]</scope>
    <source>
        <strain evidence="2">ZHUSHIDOU_FW_LH</strain>
        <tissue evidence="2">Leaf</tissue>
    </source>
</reference>
<feature type="domain" description="RNase H type-1" evidence="1">
    <location>
        <begin position="29"/>
        <end position="74"/>
    </location>
</feature>
<proteinExistence type="predicted"/>
<dbReference type="AlphaFoldDB" id="A0AAN9EPR1"/>
<gene>
    <name evidence="2" type="ORF">RIF29_27430</name>
</gene>
<evidence type="ECO:0000313" key="2">
    <source>
        <dbReference type="EMBL" id="KAK7261126.1"/>
    </source>
</evidence>
<accession>A0AAN9EPR1</accession>
<organism evidence="2 3">
    <name type="scientific">Crotalaria pallida</name>
    <name type="common">Smooth rattlebox</name>
    <name type="synonym">Crotalaria striata</name>
    <dbReference type="NCBI Taxonomy" id="3830"/>
    <lineage>
        <taxon>Eukaryota</taxon>
        <taxon>Viridiplantae</taxon>
        <taxon>Streptophyta</taxon>
        <taxon>Embryophyta</taxon>
        <taxon>Tracheophyta</taxon>
        <taxon>Spermatophyta</taxon>
        <taxon>Magnoliopsida</taxon>
        <taxon>eudicotyledons</taxon>
        <taxon>Gunneridae</taxon>
        <taxon>Pentapetalae</taxon>
        <taxon>rosids</taxon>
        <taxon>fabids</taxon>
        <taxon>Fabales</taxon>
        <taxon>Fabaceae</taxon>
        <taxon>Papilionoideae</taxon>
        <taxon>50 kb inversion clade</taxon>
        <taxon>genistoids sensu lato</taxon>
        <taxon>core genistoids</taxon>
        <taxon>Crotalarieae</taxon>
        <taxon>Crotalaria</taxon>
    </lineage>
</organism>
<protein>
    <recommendedName>
        <fullName evidence="1">RNase H type-1 domain-containing protein</fullName>
    </recommendedName>
</protein>
<keyword evidence="3" id="KW-1185">Reference proteome</keyword>
<dbReference type="EMBL" id="JAYWIO010000005">
    <property type="protein sequence ID" value="KAK7261126.1"/>
    <property type="molecule type" value="Genomic_DNA"/>
</dbReference>
<dbReference type="Proteomes" id="UP001372338">
    <property type="component" value="Unassembled WGS sequence"/>
</dbReference>
<dbReference type="GO" id="GO:0003676">
    <property type="term" value="F:nucleic acid binding"/>
    <property type="evidence" value="ECO:0007669"/>
    <property type="project" value="InterPro"/>
</dbReference>
<comment type="caution">
    <text evidence="2">The sequence shown here is derived from an EMBL/GenBank/DDBJ whole genome shotgun (WGS) entry which is preliminary data.</text>
</comment>
<evidence type="ECO:0000313" key="3">
    <source>
        <dbReference type="Proteomes" id="UP001372338"/>
    </source>
</evidence>
<sequence>MHNATQTRVRQEAPRGKLPRLRRVKASPNTLYMPSMTEFRRMLRGLQFSWEVGIIRLLVEFDSTSLISLANGNSICKYN</sequence>
<name>A0AAN9EPR1_CROPI</name>
<evidence type="ECO:0000259" key="1">
    <source>
        <dbReference type="Pfam" id="PF13456"/>
    </source>
</evidence>
<dbReference type="Pfam" id="PF13456">
    <property type="entry name" value="RVT_3"/>
    <property type="match status" value="1"/>
</dbReference>
<dbReference type="InterPro" id="IPR002156">
    <property type="entry name" value="RNaseH_domain"/>
</dbReference>
<dbReference type="GO" id="GO:0004523">
    <property type="term" value="F:RNA-DNA hybrid ribonuclease activity"/>
    <property type="evidence" value="ECO:0007669"/>
    <property type="project" value="InterPro"/>
</dbReference>